<proteinExistence type="predicted"/>
<gene>
    <name evidence="4" type="ORF">GM51_9580</name>
</gene>
<dbReference type="InterPro" id="IPR050463">
    <property type="entry name" value="Gfo/Idh/MocA_oxidrdct_glycsds"/>
</dbReference>
<comment type="caution">
    <text evidence="4">The sequence shown here is derived from an EMBL/GenBank/DDBJ whole genome shotgun (WGS) entry which is preliminary data.</text>
</comment>
<dbReference type="InterPro" id="IPR055170">
    <property type="entry name" value="GFO_IDH_MocA-like_dom"/>
</dbReference>
<dbReference type="PANTHER" id="PTHR43818:SF11">
    <property type="entry name" value="BCDNA.GH03377"/>
    <property type="match status" value="1"/>
</dbReference>
<evidence type="ECO:0000259" key="3">
    <source>
        <dbReference type="Pfam" id="PF22725"/>
    </source>
</evidence>
<protein>
    <recommendedName>
        <fullName evidence="5">Dehydrogenase</fullName>
    </recommendedName>
</protein>
<dbReference type="SUPFAM" id="SSF51735">
    <property type="entry name" value="NAD(P)-binding Rossmann-fold domains"/>
    <property type="match status" value="1"/>
</dbReference>
<dbReference type="Pfam" id="PF01408">
    <property type="entry name" value="GFO_IDH_MocA"/>
    <property type="match status" value="1"/>
</dbReference>
<feature type="domain" description="GFO/IDH/MocA-like oxidoreductase" evidence="3">
    <location>
        <begin position="131"/>
        <end position="278"/>
    </location>
</feature>
<dbReference type="Gene3D" id="3.30.360.10">
    <property type="entry name" value="Dihydrodipicolinate Reductase, domain 2"/>
    <property type="match status" value="1"/>
</dbReference>
<dbReference type="Gene3D" id="3.40.50.720">
    <property type="entry name" value="NAD(P)-binding Rossmann-like Domain"/>
    <property type="match status" value="1"/>
</dbReference>
<evidence type="ECO:0008006" key="5">
    <source>
        <dbReference type="Google" id="ProtNLM"/>
    </source>
</evidence>
<dbReference type="InterPro" id="IPR000683">
    <property type="entry name" value="Gfo/Idh/MocA-like_OxRdtase_N"/>
</dbReference>
<evidence type="ECO:0000256" key="1">
    <source>
        <dbReference type="ARBA" id="ARBA00023002"/>
    </source>
</evidence>
<keyword evidence="1" id="KW-0560">Oxidoreductase</keyword>
<sequence>MKINTVAVIGTGFIGTVHVESIRRTGVSVKGVLSGSAESTKRGAENLSVSTQYKSVQEICSDKDVTVVHVTSPNALHYPQVKELMAAGKHVICEKPLALTAKEGIDLVNLADKTGLVNATCFNTRFYPMVHEARSLVKSDLIGVPRYIKGHYHQDWLTLETDWNWRLEAEQAGELRAVADIGSHLIDQIGFVSGLEISEVMAELHTLVKTRQKPTGPVQTFTIDTSSKRESVKMSSDDAAGVLIRFTNGARATISISQISSGRKNSINWEISGPDGSLAFDSENPEQLWIGHRGKANELLQRDLSMLSPSAAKISFYPGGHIEGFSETFRGLFERVYADIESESRSATYPTFADGVRSLQITDAIAESSQKSSWVKVKR</sequence>
<organism evidence="4">
    <name type="scientific">freshwater metagenome</name>
    <dbReference type="NCBI Taxonomy" id="449393"/>
    <lineage>
        <taxon>unclassified sequences</taxon>
        <taxon>metagenomes</taxon>
        <taxon>ecological metagenomes</taxon>
    </lineage>
</organism>
<evidence type="ECO:0000313" key="4">
    <source>
        <dbReference type="EMBL" id="KGA17863.1"/>
    </source>
</evidence>
<dbReference type="SUPFAM" id="SSF55347">
    <property type="entry name" value="Glyceraldehyde-3-phosphate dehydrogenase-like, C-terminal domain"/>
    <property type="match status" value="1"/>
</dbReference>
<name>A0A094SHK9_9ZZZZ</name>
<dbReference type="AlphaFoldDB" id="A0A094SHK9"/>
<feature type="domain" description="Gfo/Idh/MocA-like oxidoreductase N-terminal" evidence="2">
    <location>
        <begin position="6"/>
        <end position="117"/>
    </location>
</feature>
<accession>A0A094SHK9</accession>
<dbReference type="InterPro" id="IPR036291">
    <property type="entry name" value="NAD(P)-bd_dom_sf"/>
</dbReference>
<dbReference type="Pfam" id="PF22725">
    <property type="entry name" value="GFO_IDH_MocA_C3"/>
    <property type="match status" value="1"/>
</dbReference>
<evidence type="ECO:0000259" key="2">
    <source>
        <dbReference type="Pfam" id="PF01408"/>
    </source>
</evidence>
<dbReference type="PANTHER" id="PTHR43818">
    <property type="entry name" value="BCDNA.GH03377"/>
    <property type="match status" value="1"/>
</dbReference>
<dbReference type="GO" id="GO:0000166">
    <property type="term" value="F:nucleotide binding"/>
    <property type="evidence" value="ECO:0007669"/>
    <property type="project" value="InterPro"/>
</dbReference>
<dbReference type="EMBL" id="JNSL01000053">
    <property type="protein sequence ID" value="KGA17863.1"/>
    <property type="molecule type" value="Genomic_DNA"/>
</dbReference>
<dbReference type="GO" id="GO:0016491">
    <property type="term" value="F:oxidoreductase activity"/>
    <property type="evidence" value="ECO:0007669"/>
    <property type="project" value="UniProtKB-KW"/>
</dbReference>
<reference evidence="4" key="1">
    <citation type="submission" date="2014-06" db="EMBL/GenBank/DDBJ databases">
        <title>Key roles for freshwater Actinobacteria revealed by deep metagenomic sequencing.</title>
        <authorList>
            <person name="Ghai R."/>
            <person name="Mizuno C.M."/>
            <person name="Picazo A."/>
            <person name="Camacho A."/>
            <person name="Rodriguez-Valera F."/>
        </authorList>
    </citation>
    <scope>NUCLEOTIDE SEQUENCE</scope>
</reference>